<evidence type="ECO:0000313" key="2">
    <source>
        <dbReference type="EMBL" id="WMV46602.1"/>
    </source>
</evidence>
<organism evidence="2 3">
    <name type="scientific">Solanum verrucosum</name>
    <dbReference type="NCBI Taxonomy" id="315347"/>
    <lineage>
        <taxon>Eukaryota</taxon>
        <taxon>Viridiplantae</taxon>
        <taxon>Streptophyta</taxon>
        <taxon>Embryophyta</taxon>
        <taxon>Tracheophyta</taxon>
        <taxon>Spermatophyta</taxon>
        <taxon>Magnoliopsida</taxon>
        <taxon>eudicotyledons</taxon>
        <taxon>Gunneridae</taxon>
        <taxon>Pentapetalae</taxon>
        <taxon>asterids</taxon>
        <taxon>lamiids</taxon>
        <taxon>Solanales</taxon>
        <taxon>Solanaceae</taxon>
        <taxon>Solanoideae</taxon>
        <taxon>Solaneae</taxon>
        <taxon>Solanum</taxon>
    </lineage>
</organism>
<dbReference type="Proteomes" id="UP001234989">
    <property type="component" value="Chromosome 9"/>
</dbReference>
<accession>A0AAF0UIE8</accession>
<evidence type="ECO:0000256" key="1">
    <source>
        <dbReference type="SAM" id="MobiDB-lite"/>
    </source>
</evidence>
<proteinExistence type="predicted"/>
<dbReference type="EMBL" id="CP133620">
    <property type="protein sequence ID" value="WMV46602.1"/>
    <property type="molecule type" value="Genomic_DNA"/>
</dbReference>
<sequence length="72" mass="7813">MDTIDKKKNKAAQKTKERRVPSPEGVTLVSERKKKSAGGRMVPRSSAISPKVTELENAKGKSKTAMKMNKGG</sequence>
<gene>
    <name evidence="2" type="ORF">MTR67_039987</name>
</gene>
<feature type="region of interest" description="Disordered" evidence="1">
    <location>
        <begin position="1"/>
        <end position="72"/>
    </location>
</feature>
<dbReference type="AlphaFoldDB" id="A0AAF0UIE8"/>
<protein>
    <submittedName>
        <fullName evidence="2">Uncharacterized protein</fullName>
    </submittedName>
</protein>
<evidence type="ECO:0000313" key="3">
    <source>
        <dbReference type="Proteomes" id="UP001234989"/>
    </source>
</evidence>
<name>A0AAF0UIE8_SOLVR</name>
<reference evidence="2" key="1">
    <citation type="submission" date="2023-08" db="EMBL/GenBank/DDBJ databases">
        <title>A de novo genome assembly of Solanum verrucosum Schlechtendal, a Mexican diploid species geographically isolated from the other diploid A-genome species in potato relatives.</title>
        <authorList>
            <person name="Hosaka K."/>
        </authorList>
    </citation>
    <scope>NUCLEOTIDE SEQUENCE</scope>
    <source>
        <tissue evidence="2">Young leaves</tissue>
    </source>
</reference>
<keyword evidence="3" id="KW-1185">Reference proteome</keyword>